<feature type="region of interest" description="Actin-binding" evidence="14">
    <location>
        <begin position="669"/>
        <end position="691"/>
    </location>
</feature>
<dbReference type="PANTHER" id="PTHR45615">
    <property type="entry name" value="MYOSIN HEAVY CHAIN, NON-MUSCLE"/>
    <property type="match status" value="1"/>
</dbReference>
<dbReference type="PROSITE" id="PS50096">
    <property type="entry name" value="IQ"/>
    <property type="match status" value="1"/>
</dbReference>
<feature type="binding site" evidence="14">
    <location>
        <begin position="224"/>
        <end position="231"/>
    </location>
    <ligand>
        <name>ATP</name>
        <dbReference type="ChEBI" id="CHEBI:30616"/>
    </ligand>
</feature>
<dbReference type="Gene3D" id="1.20.120.720">
    <property type="entry name" value="Myosin VI head, motor domain, U50 subdomain"/>
    <property type="match status" value="1"/>
</dbReference>
<dbReference type="GO" id="GO:0005524">
    <property type="term" value="F:ATP binding"/>
    <property type="evidence" value="ECO:0007669"/>
    <property type="project" value="UniProtKB-UniRule"/>
</dbReference>
<reference evidence="18" key="1">
    <citation type="submission" date="2015-11" db="EMBL/GenBank/DDBJ databases">
        <authorList>
            <consortium name="International Coturnix japonica Genome Analysis Consortium"/>
            <person name="Warren W."/>
            <person name="Burt D.W."/>
            <person name="Antin P.B."/>
            <person name="Lanford R."/>
            <person name="Gros J."/>
            <person name="Wilson R.K."/>
        </authorList>
    </citation>
    <scope>NUCLEOTIDE SEQUENCE [LARGE SCALE GENOMIC DNA]</scope>
</reference>
<keyword evidence="11" id="KW-0514">Muscle protein</keyword>
<evidence type="ECO:0000259" key="16">
    <source>
        <dbReference type="PROSITE" id="PS51456"/>
    </source>
</evidence>
<dbReference type="InterPro" id="IPR036961">
    <property type="entry name" value="Kinesin_motor_dom_sf"/>
</dbReference>
<feature type="coiled-coil region" evidence="15">
    <location>
        <begin position="1307"/>
        <end position="1925"/>
    </location>
</feature>
<evidence type="ECO:0000256" key="11">
    <source>
        <dbReference type="ARBA" id="ARBA00023179"/>
    </source>
</evidence>
<dbReference type="GeneTree" id="ENSGT00940000161336"/>
<dbReference type="GO" id="GO:0051015">
    <property type="term" value="F:actin filament binding"/>
    <property type="evidence" value="ECO:0007669"/>
    <property type="project" value="InterPro"/>
</dbReference>
<comment type="subcellular location">
    <subcellularLocation>
        <location evidence="1">Cytoplasm</location>
        <location evidence="1">Myofibril</location>
    </subcellularLocation>
</comment>
<evidence type="ECO:0000256" key="10">
    <source>
        <dbReference type="ARBA" id="ARBA00023175"/>
    </source>
</evidence>
<dbReference type="Gene3D" id="1.20.5.4820">
    <property type="match status" value="1"/>
</dbReference>
<evidence type="ECO:0000259" key="17">
    <source>
        <dbReference type="PROSITE" id="PS51844"/>
    </source>
</evidence>
<evidence type="ECO:0000256" key="3">
    <source>
        <dbReference type="ARBA" id="ARBA00022433"/>
    </source>
</evidence>
<dbReference type="GO" id="GO:0030016">
    <property type="term" value="C:myofibril"/>
    <property type="evidence" value="ECO:0007669"/>
    <property type="project" value="UniProtKB-SubCell"/>
</dbReference>
<protein>
    <submittedName>
        <fullName evidence="18">Myosin heavy chain, skeletal muscle, adult-like</fullName>
    </submittedName>
</protein>
<dbReference type="Pfam" id="PF02736">
    <property type="entry name" value="Myosin_N"/>
    <property type="match status" value="1"/>
</dbReference>
<comment type="subunit">
    <text evidence="13">Muscle myosin is a hexameric protein that consists of 2 heavy chain subunits (MHC), 2 alkali light chain subunits (MLC) and 2 regulatory light chain subunits (MLC-2).</text>
</comment>
<evidence type="ECO:0000313" key="18">
    <source>
        <dbReference type="Ensembl" id="ENSCJPP00005025844.1"/>
    </source>
</evidence>
<evidence type="ECO:0000256" key="8">
    <source>
        <dbReference type="ARBA" id="ARBA00023054"/>
    </source>
</evidence>
<keyword evidence="4" id="KW-0488">Methylation</keyword>
<dbReference type="CDD" id="cd01377">
    <property type="entry name" value="MYSc_class_II"/>
    <property type="match status" value="1"/>
</dbReference>
<dbReference type="Gene3D" id="1.10.10.820">
    <property type="match status" value="1"/>
</dbReference>
<gene>
    <name evidence="18" type="primary">LOC107322041</name>
</gene>
<dbReference type="FunFam" id="1.20.5.370:FF:000008">
    <property type="entry name" value="Myosin heavy chain"/>
    <property type="match status" value="1"/>
</dbReference>
<dbReference type="FunFam" id="1.20.5.4820:FF:000001">
    <property type="entry name" value="Myosin heavy chain"/>
    <property type="match status" value="1"/>
</dbReference>
<evidence type="ECO:0000256" key="7">
    <source>
        <dbReference type="ARBA" id="ARBA00022840"/>
    </source>
</evidence>
<dbReference type="InterPro" id="IPR004009">
    <property type="entry name" value="SH3_Myosin"/>
</dbReference>
<dbReference type="Gene3D" id="3.40.850.10">
    <property type="entry name" value="Kinesin motor domain"/>
    <property type="match status" value="1"/>
</dbReference>
<dbReference type="SMART" id="SM00242">
    <property type="entry name" value="MYSc"/>
    <property type="match status" value="1"/>
</dbReference>
<dbReference type="PANTHER" id="PTHR45615:SF79">
    <property type="entry name" value="MYOSIN-4"/>
    <property type="match status" value="1"/>
</dbReference>
<keyword evidence="5" id="KW-0963">Cytoplasm</keyword>
<comment type="similarity">
    <text evidence="2 14">Belongs to the TRAFAC class myosin-kinesin ATPase superfamily. Myosin family.</text>
</comment>
<name>A0A8C2UFW0_COTJA</name>
<feature type="domain" description="Myosin motor" evidence="16">
    <location>
        <begin position="131"/>
        <end position="792"/>
    </location>
</feature>
<dbReference type="FunFam" id="1.20.5.370:FF:000002">
    <property type="entry name" value="Myosin heavy chain"/>
    <property type="match status" value="1"/>
</dbReference>
<evidence type="ECO:0000256" key="12">
    <source>
        <dbReference type="ARBA" id="ARBA00023203"/>
    </source>
</evidence>
<dbReference type="FunFam" id="1.20.5.340:FF:000013">
    <property type="entry name" value="Myosin heavy chain"/>
    <property type="match status" value="1"/>
</dbReference>
<feature type="domain" description="Myosin N-terminal SH3-like" evidence="17">
    <location>
        <begin position="81"/>
        <end position="133"/>
    </location>
</feature>
<dbReference type="PROSITE" id="PS51456">
    <property type="entry name" value="MYOSIN_MOTOR"/>
    <property type="match status" value="1"/>
</dbReference>
<dbReference type="SUPFAM" id="SSF90257">
    <property type="entry name" value="Myosin rod fragments"/>
    <property type="match status" value="4"/>
</dbReference>
<dbReference type="PRINTS" id="PR00193">
    <property type="entry name" value="MYOSINHEAVY"/>
</dbReference>
<dbReference type="InterPro" id="IPR002928">
    <property type="entry name" value="Myosin_tail"/>
</dbReference>
<dbReference type="InterPro" id="IPR027417">
    <property type="entry name" value="P-loop_NTPase"/>
</dbReference>
<proteinExistence type="inferred from homology"/>
<evidence type="ECO:0000256" key="6">
    <source>
        <dbReference type="ARBA" id="ARBA00022741"/>
    </source>
</evidence>
<keyword evidence="7 14" id="KW-0067">ATP-binding</keyword>
<keyword evidence="9 14" id="KW-0518">Myosin</keyword>
<keyword evidence="19" id="KW-1185">Reference proteome</keyword>
<dbReference type="Gene3D" id="1.20.5.370">
    <property type="match status" value="4"/>
</dbReference>
<dbReference type="FunFam" id="1.20.58.530:FF:000001">
    <property type="entry name" value="Myosin heavy chain"/>
    <property type="match status" value="1"/>
</dbReference>
<dbReference type="GO" id="GO:0000146">
    <property type="term" value="F:microfilament motor activity"/>
    <property type="evidence" value="ECO:0007669"/>
    <property type="project" value="TreeGrafter"/>
</dbReference>
<dbReference type="FunFam" id="1.10.10.820:FF:000001">
    <property type="entry name" value="Myosin heavy chain"/>
    <property type="match status" value="1"/>
</dbReference>
<evidence type="ECO:0000256" key="15">
    <source>
        <dbReference type="SAM" id="Coils"/>
    </source>
</evidence>
<keyword evidence="8 15" id="KW-0175">Coiled coil</keyword>
<dbReference type="FunFam" id="1.20.5.370:FF:000007">
    <property type="entry name" value="Myosin heavy chain"/>
    <property type="match status" value="1"/>
</dbReference>
<reference evidence="18" key="3">
    <citation type="submission" date="2025-09" db="UniProtKB">
        <authorList>
            <consortium name="Ensembl"/>
        </authorList>
    </citation>
    <scope>IDENTIFICATION</scope>
</reference>
<dbReference type="Gene3D" id="1.20.5.340">
    <property type="match status" value="5"/>
</dbReference>
<keyword evidence="10 14" id="KW-0505">Motor protein</keyword>
<accession>A0A8C2UFW0</accession>
<evidence type="ECO:0000256" key="1">
    <source>
        <dbReference type="ARBA" id="ARBA00004657"/>
    </source>
</evidence>
<evidence type="ECO:0000256" key="14">
    <source>
        <dbReference type="PROSITE-ProRule" id="PRU00782"/>
    </source>
</evidence>
<dbReference type="InterPro" id="IPR008989">
    <property type="entry name" value="Myosin_S1_N"/>
</dbReference>
<dbReference type="Pfam" id="PF00063">
    <property type="entry name" value="Myosin_head"/>
    <property type="match status" value="2"/>
</dbReference>
<dbReference type="FunFam" id="1.20.120.720:FF:000001">
    <property type="entry name" value="Myosin heavy chain, muscle"/>
    <property type="match status" value="1"/>
</dbReference>
<evidence type="ECO:0000256" key="9">
    <source>
        <dbReference type="ARBA" id="ARBA00023123"/>
    </source>
</evidence>
<dbReference type="InterPro" id="IPR014751">
    <property type="entry name" value="XRCC4-like_C"/>
</dbReference>
<feature type="coiled-coil region" evidence="15">
    <location>
        <begin position="851"/>
        <end position="1271"/>
    </location>
</feature>
<dbReference type="FunFam" id="1.20.5.340:FF:000006">
    <property type="entry name" value="Myosin heavy chain"/>
    <property type="match status" value="1"/>
</dbReference>
<dbReference type="FunFam" id="1.20.5.340:FF:000004">
    <property type="entry name" value="Myosin heavy chain"/>
    <property type="match status" value="1"/>
</dbReference>
<reference evidence="18" key="2">
    <citation type="submission" date="2025-08" db="UniProtKB">
        <authorList>
            <consortium name="Ensembl"/>
        </authorList>
    </citation>
    <scope>IDENTIFICATION</scope>
</reference>
<keyword evidence="12 14" id="KW-0009">Actin-binding</keyword>
<dbReference type="SUPFAM" id="SSF52540">
    <property type="entry name" value="P-loop containing nucleoside triphosphate hydrolases"/>
    <property type="match status" value="1"/>
</dbReference>
<evidence type="ECO:0000256" key="2">
    <source>
        <dbReference type="ARBA" id="ARBA00008314"/>
    </source>
</evidence>
<sequence>MRFLVDTRLNLSQQQVLSIKKVNGNLVSIRRCSIAGNTWNTSNKAAAMASSDAEMAVFGEAAPYLRKSEKERIEAQNKPFDAKSSVFVAHPKESFVKGTIQSRETGKVTVKTEGGEVRKKQVYSMNPPKYDKIEDMAMMTHLHEPAVLYNLKERYAAWMIYTYSGLFCVTVNPYKWLPVYNPEVVLAYRGKKRQEAPPHIFSISDNAYQFMLTDRENQSILITGESGAGKTVNTKRVIQYFATIAASGEKKKEDQPGKMQGTLEDQIISANPLLEAFGNAKTVRNDNSSRFVSHCSPQSNDGANLLEKSRVTFQLKAERSYHIFYQITSNKKPELIEMLLITTNPYDYPFVSQGEITVPSIDDKEELMATDSAIDILGFSADEKTAIYKLTGAVMHYGNLKFKQKQREEQAEPDGTEVADKAAYLMGLNSADMLKALCYPRVKVGNEYVTKGQTVQQVHNAVGALAKAVYERMFLWMVVRINQQLDTKQPRQYFIGVLDIAGFEIFDFNSFEQLCINFTNEKLQQFFNHHMFVLEQEEYKKEGIEWTFIDFGMDLAACIELIEKPMGIFSILEEECMFPKATDTSFKNKLYDQHLGKSSNFQKPKPTKGKVEAHFSLVHYAGTVDYNITGWLEKNKDPLNETVIGLYQKSSLKTLALLFANYGGAEENLNKLMTNLRSTHPHFVRCIIPNETKTPGAMEHELVLHQLRCNGVLEGIRICRKGFPNRVLYADFKQRYKVLNASAIPEGQFIDSKKACEKLLGSIDIDHTQYKFGHTKVFFKAGLIGLLEEMRDEKLAQLITRTQARCRGFLMRVEYQKMSIFCIQYNIRAFMNVKHWPWMKLFFKIKPLLKSAESEKEMANMKQEFEKTKEELSKSEAKRKELEEKMVKLVQEKNDLQLQVQAEADALADAEERCDQLIKTKIQLEAKIKEVTERAEDEEEINAELTAKKRKLEDECSELKKDIDDLELTLAKVEKEKHATENKVKNLTEEMAALDETIVKLTKEKKALQEAHQQTLDDLQAEEDKVNTLTKAKTKLEQQVDDLEGSLEQEKKLRMDLERAKRKLEGDLKLAHDSIMDLENDKQQLDEKLKKKDFEISQIQSKIEDEQLLGMQLQKKIKELQARIEELEEEIEAERTSRAKAEKHRADLSRELEEISGRLEEAGGATAAQIEMNKKREAEFQKMRRDLEEATLQHEATAAALRKKHADSTAELGEQIDNLQRVKHKLEKEKSELKMEIDDLASNMESVSKAKANLEKMCRTLEDQLSEFKTKDEQNQRMISDLSAQRARLQTESGEYSRQAEEKDGIISQLSRGKQAFTQQIEELKRQLEEEIKAKNALAHSLQSARHDCDLLREQYEEEQEAKGELQRALSKANSEVAQWRTKYETDAIQRTEELEEAKKKLAQRLQDAEEHVEAVNAKCASLEKTKQRLQNEVEDLMIDVERANAACAALDKKQKNFDKILAEWKQKYEETQAELEASQKESRSLSTELFKMKNAYEESLDHLETLKRENKNLQQEISDLTEQIAEGGKAIHELEKVKKQIEQEKSEIQAALEEAEGKILRLQLELNQVKSEIDRKIAEKDEEIDQMKRNHLRIVESLQSSLDAEIRSRNEALRLKKKMEGDLNEMEIQLSHANRVAAEAQKNLRNTQTVLKDTQIHLDDALRTQEDLKEQVAMVERRANLLQAEIEELRAALEQTERSRKVAEQELLDASERVQLLHTQNTSLINTKKKLETDIAQIQSEMEDTIQEARNAEEKAKKAITDAAMMAEELKKEQDTSAHLERMKKNLDQTVKDLQLRLDEAEQLALKGGKKQIQKLEARVRELEGEVDAEQKRSAEAVKGVRKYERRVKELTYQSEEDRKNILRLQDLVDKLQMKVKSYKRQSEEAEELSNVNLSKFRKIQHELEEAEERADIAESQVNKLRAKSREFHRRIEEEE</sequence>
<dbReference type="Gene3D" id="1.20.58.530">
    <property type="match status" value="1"/>
</dbReference>
<dbReference type="FunFam" id="1.20.5.370:FF:000001">
    <property type="entry name" value="Myosin heavy chain"/>
    <property type="match status" value="1"/>
</dbReference>
<dbReference type="Proteomes" id="UP000694412">
    <property type="component" value="Chromosome 18"/>
</dbReference>
<dbReference type="Pfam" id="PF01576">
    <property type="entry name" value="Myosin_tail_1"/>
    <property type="match status" value="1"/>
</dbReference>
<dbReference type="FunFam" id="1.20.5.340:FF:000003">
    <property type="entry name" value="Myosin heavy chain"/>
    <property type="match status" value="1"/>
</dbReference>
<evidence type="ECO:0000256" key="5">
    <source>
        <dbReference type="ARBA" id="ARBA00022490"/>
    </source>
</evidence>
<keyword evidence="6 14" id="KW-0547">Nucleotide-binding</keyword>
<keyword evidence="3" id="KW-0787">Thick filament</keyword>
<dbReference type="Gene3D" id="2.30.30.360">
    <property type="entry name" value="Myosin S1 fragment, N-terminal"/>
    <property type="match status" value="1"/>
</dbReference>
<dbReference type="FunFam" id="1.20.5.340:FF:000002">
    <property type="entry name" value="Myosin heavy chain"/>
    <property type="match status" value="1"/>
</dbReference>
<dbReference type="GO" id="GO:0016460">
    <property type="term" value="C:myosin II complex"/>
    <property type="evidence" value="ECO:0007669"/>
    <property type="project" value="TreeGrafter"/>
</dbReference>
<dbReference type="Ensembl" id="ENSCJPT00005035096.1">
    <property type="protein sequence ID" value="ENSCJPP00005025844.1"/>
    <property type="gene ID" value="ENSCJPG00005020203.1"/>
</dbReference>
<organism evidence="18 19">
    <name type="scientific">Coturnix japonica</name>
    <name type="common">Japanese quail</name>
    <name type="synonym">Coturnix coturnix japonica</name>
    <dbReference type="NCBI Taxonomy" id="93934"/>
    <lineage>
        <taxon>Eukaryota</taxon>
        <taxon>Metazoa</taxon>
        <taxon>Chordata</taxon>
        <taxon>Craniata</taxon>
        <taxon>Vertebrata</taxon>
        <taxon>Euteleostomi</taxon>
        <taxon>Archelosauria</taxon>
        <taxon>Archosauria</taxon>
        <taxon>Dinosauria</taxon>
        <taxon>Saurischia</taxon>
        <taxon>Theropoda</taxon>
        <taxon>Coelurosauria</taxon>
        <taxon>Aves</taxon>
        <taxon>Neognathae</taxon>
        <taxon>Galloanserae</taxon>
        <taxon>Galliformes</taxon>
        <taxon>Phasianidae</taxon>
        <taxon>Perdicinae</taxon>
        <taxon>Coturnix</taxon>
    </lineage>
</organism>
<dbReference type="GO" id="GO:0032982">
    <property type="term" value="C:myosin filament"/>
    <property type="evidence" value="ECO:0007669"/>
    <property type="project" value="UniProtKB-KW"/>
</dbReference>
<dbReference type="InterPro" id="IPR001609">
    <property type="entry name" value="Myosin_head_motor_dom-like"/>
</dbReference>
<dbReference type="FunFam" id="1.20.5.370:FF:000003">
    <property type="entry name" value="Myosin heavy chain"/>
    <property type="match status" value="1"/>
</dbReference>
<dbReference type="Gene3D" id="6.10.250.2420">
    <property type="match status" value="1"/>
</dbReference>
<dbReference type="GO" id="GO:0006936">
    <property type="term" value="P:muscle contraction"/>
    <property type="evidence" value="ECO:0007669"/>
    <property type="project" value="TreeGrafter"/>
</dbReference>
<evidence type="ECO:0000313" key="19">
    <source>
        <dbReference type="Proteomes" id="UP000694412"/>
    </source>
</evidence>
<evidence type="ECO:0000256" key="4">
    <source>
        <dbReference type="ARBA" id="ARBA00022481"/>
    </source>
</evidence>
<dbReference type="FunFam" id="3.40.850.10:FF:000101">
    <property type="entry name" value="Slow myosin heavy chain 2"/>
    <property type="match status" value="1"/>
</dbReference>
<evidence type="ECO:0000256" key="13">
    <source>
        <dbReference type="ARBA" id="ARBA00038612"/>
    </source>
</evidence>
<dbReference type="PROSITE" id="PS51844">
    <property type="entry name" value="SH3_LIKE"/>
    <property type="match status" value="1"/>
</dbReference>